<feature type="transmembrane region" description="Helical" evidence="1">
    <location>
        <begin position="202"/>
        <end position="221"/>
    </location>
</feature>
<keyword evidence="1" id="KW-0812">Transmembrane</keyword>
<dbReference type="Proteomes" id="UP000243342">
    <property type="component" value="Unassembled WGS sequence"/>
</dbReference>
<keyword evidence="1" id="KW-0472">Membrane</keyword>
<name>A0A1J7BB53_9ACTN</name>
<gene>
    <name evidence="2" type="ORF">BIV57_19235</name>
</gene>
<feature type="transmembrane region" description="Helical" evidence="1">
    <location>
        <begin position="26"/>
        <end position="47"/>
    </location>
</feature>
<dbReference type="AlphaFoldDB" id="A0A1J7BB53"/>
<proteinExistence type="predicted"/>
<dbReference type="RefSeq" id="WP_071658160.1">
    <property type="nucleotide sequence ID" value="NZ_MLCF01000127.1"/>
</dbReference>
<accession>A0A1J7BB53</accession>
<organism evidence="2 3">
    <name type="scientific">Mangrovactinospora gilvigrisea</name>
    <dbReference type="NCBI Taxonomy" id="1428644"/>
    <lineage>
        <taxon>Bacteria</taxon>
        <taxon>Bacillati</taxon>
        <taxon>Actinomycetota</taxon>
        <taxon>Actinomycetes</taxon>
        <taxon>Kitasatosporales</taxon>
        <taxon>Streptomycetaceae</taxon>
        <taxon>Mangrovactinospora</taxon>
    </lineage>
</organism>
<sequence length="228" mass="24066">MSSTVADSAARTRSDCSPESRVTRSLLGYGVIAGPVYVLTSVLQGALRQGFDFTKHDWSTLANGPTGWIQSTNLILTGAMTIAFAVGLRRTLDLGRARRVAPRLVSGFGLGMMLAGVFRADPALGFPAGTPADATTVSWHGMLHLLFGGLGFLSLIAGCLVLARYFKNRGAPGWAGYTRFTGIQFLAGFLCIVAGAHASWATLVFTASVVLSFAWIAALAVSRYRSAT</sequence>
<reference evidence="2 3" key="1">
    <citation type="submission" date="2016-10" db="EMBL/GenBank/DDBJ databases">
        <title>Genome sequence of Streptomyces gilvigriseus MUSC 26.</title>
        <authorList>
            <person name="Lee L.-H."/>
            <person name="Ser H.-L."/>
        </authorList>
    </citation>
    <scope>NUCLEOTIDE SEQUENCE [LARGE SCALE GENOMIC DNA]</scope>
    <source>
        <strain evidence="2 3">MUSC 26</strain>
    </source>
</reference>
<evidence type="ECO:0000313" key="2">
    <source>
        <dbReference type="EMBL" id="OIV35854.1"/>
    </source>
</evidence>
<dbReference type="STRING" id="1428644.BIV57_19235"/>
<feature type="transmembrane region" description="Helical" evidence="1">
    <location>
        <begin position="174"/>
        <end position="196"/>
    </location>
</feature>
<dbReference type="OrthoDB" id="8159487at2"/>
<evidence type="ECO:0000313" key="3">
    <source>
        <dbReference type="Proteomes" id="UP000243342"/>
    </source>
</evidence>
<keyword evidence="3" id="KW-1185">Reference proteome</keyword>
<feature type="transmembrane region" description="Helical" evidence="1">
    <location>
        <begin position="100"/>
        <end position="118"/>
    </location>
</feature>
<comment type="caution">
    <text evidence="2">The sequence shown here is derived from an EMBL/GenBank/DDBJ whole genome shotgun (WGS) entry which is preliminary data.</text>
</comment>
<dbReference type="Pfam" id="PF06197">
    <property type="entry name" value="DUF998"/>
    <property type="match status" value="1"/>
</dbReference>
<feature type="transmembrane region" description="Helical" evidence="1">
    <location>
        <begin position="138"/>
        <end position="162"/>
    </location>
</feature>
<evidence type="ECO:0008006" key="4">
    <source>
        <dbReference type="Google" id="ProtNLM"/>
    </source>
</evidence>
<keyword evidence="1" id="KW-1133">Transmembrane helix</keyword>
<dbReference type="EMBL" id="MLCF01000127">
    <property type="protein sequence ID" value="OIV35854.1"/>
    <property type="molecule type" value="Genomic_DNA"/>
</dbReference>
<evidence type="ECO:0000256" key="1">
    <source>
        <dbReference type="SAM" id="Phobius"/>
    </source>
</evidence>
<protein>
    <recommendedName>
        <fullName evidence="4">DUF998 domain-containing protein</fullName>
    </recommendedName>
</protein>
<feature type="transmembrane region" description="Helical" evidence="1">
    <location>
        <begin position="67"/>
        <end position="88"/>
    </location>
</feature>
<dbReference type="InterPro" id="IPR009339">
    <property type="entry name" value="DUF998"/>
</dbReference>